<proteinExistence type="predicted"/>
<dbReference type="GeneID" id="25308727"/>
<dbReference type="AlphaFoldDB" id="A0A0D2G7Y1"/>
<protein>
    <submittedName>
        <fullName evidence="2">Uncharacterized protein</fullName>
    </submittedName>
</protein>
<accession>A0A0D2G7Y1</accession>
<sequence>MSVATAPLGPRTMAQNATADSSGSTWNDPFHSVDMRLYPRLALFEALAGFKDAHGPWESSGDGICEARRDFMDSFAYPYDTRKGGATVTATGLQKLLHGNILSLAANEGISKRHPKFT</sequence>
<dbReference type="EMBL" id="KN846974">
    <property type="protein sequence ID" value="KIW76793.1"/>
    <property type="molecule type" value="Genomic_DNA"/>
</dbReference>
<dbReference type="RefSeq" id="XP_013280601.1">
    <property type="nucleotide sequence ID" value="XM_013425147.1"/>
</dbReference>
<dbReference type="STRING" id="1442368.A0A0D2G7Y1"/>
<feature type="region of interest" description="Disordered" evidence="1">
    <location>
        <begin position="1"/>
        <end position="29"/>
    </location>
</feature>
<keyword evidence="3" id="KW-1185">Reference proteome</keyword>
<organism evidence="2 3">
    <name type="scientific">Fonsecaea pedrosoi CBS 271.37</name>
    <dbReference type="NCBI Taxonomy" id="1442368"/>
    <lineage>
        <taxon>Eukaryota</taxon>
        <taxon>Fungi</taxon>
        <taxon>Dikarya</taxon>
        <taxon>Ascomycota</taxon>
        <taxon>Pezizomycotina</taxon>
        <taxon>Eurotiomycetes</taxon>
        <taxon>Chaetothyriomycetidae</taxon>
        <taxon>Chaetothyriales</taxon>
        <taxon>Herpotrichiellaceae</taxon>
        <taxon>Fonsecaea</taxon>
    </lineage>
</organism>
<evidence type="ECO:0000256" key="1">
    <source>
        <dbReference type="SAM" id="MobiDB-lite"/>
    </source>
</evidence>
<feature type="compositionally biased region" description="Polar residues" evidence="1">
    <location>
        <begin position="13"/>
        <end position="27"/>
    </location>
</feature>
<name>A0A0D2G7Y1_9EURO</name>
<reference evidence="2 3" key="1">
    <citation type="submission" date="2015-01" db="EMBL/GenBank/DDBJ databases">
        <title>The Genome Sequence of Fonsecaea pedrosoi CBS 271.37.</title>
        <authorList>
            <consortium name="The Broad Institute Genomics Platform"/>
            <person name="Cuomo C."/>
            <person name="de Hoog S."/>
            <person name="Gorbushina A."/>
            <person name="Stielow B."/>
            <person name="Teixiera M."/>
            <person name="Abouelleil A."/>
            <person name="Chapman S.B."/>
            <person name="Priest M."/>
            <person name="Young S.K."/>
            <person name="Wortman J."/>
            <person name="Nusbaum C."/>
            <person name="Birren B."/>
        </authorList>
    </citation>
    <scope>NUCLEOTIDE SEQUENCE [LARGE SCALE GENOMIC DNA]</scope>
    <source>
        <strain evidence="2 3">CBS 271.37</strain>
    </source>
</reference>
<gene>
    <name evidence="2" type="ORF">Z517_09237</name>
</gene>
<dbReference type="VEuPathDB" id="FungiDB:Z517_09237"/>
<dbReference type="Proteomes" id="UP000053029">
    <property type="component" value="Unassembled WGS sequence"/>
</dbReference>
<dbReference type="HOGENOM" id="CLU_2073201_0_0_1"/>
<evidence type="ECO:0000313" key="3">
    <source>
        <dbReference type="Proteomes" id="UP000053029"/>
    </source>
</evidence>
<evidence type="ECO:0000313" key="2">
    <source>
        <dbReference type="EMBL" id="KIW76793.1"/>
    </source>
</evidence>